<evidence type="ECO:0000313" key="5">
    <source>
        <dbReference type="EMBL" id="PRY93760.1"/>
    </source>
</evidence>
<keyword evidence="2" id="KW-0378">Hydrolase</keyword>
<dbReference type="RefSeq" id="WP_106161334.1">
    <property type="nucleotide sequence ID" value="NZ_PVTT01000002.1"/>
</dbReference>
<dbReference type="OrthoDB" id="5372081at2"/>
<dbReference type="PRINTS" id="PR00922">
    <property type="entry name" value="DADACBPTASE3"/>
</dbReference>
<dbReference type="InterPro" id="IPR000667">
    <property type="entry name" value="Peptidase_S13"/>
</dbReference>
<dbReference type="PROSITE" id="PS51318">
    <property type="entry name" value="TAT"/>
    <property type="match status" value="1"/>
</dbReference>
<dbReference type="Pfam" id="PF02113">
    <property type="entry name" value="Peptidase_S13"/>
    <property type="match status" value="1"/>
</dbReference>
<proteinExistence type="inferred from homology"/>
<keyword evidence="4" id="KW-0732">Signal</keyword>
<dbReference type="GO" id="GO:0006508">
    <property type="term" value="P:proteolysis"/>
    <property type="evidence" value="ECO:0007669"/>
    <property type="project" value="InterPro"/>
</dbReference>
<feature type="region of interest" description="Disordered" evidence="3">
    <location>
        <begin position="21"/>
        <end position="53"/>
    </location>
</feature>
<dbReference type="PANTHER" id="PTHR30023:SF0">
    <property type="entry name" value="PENICILLIN-SENSITIVE CARBOXYPEPTIDASE A"/>
    <property type="match status" value="1"/>
</dbReference>
<dbReference type="SUPFAM" id="SSF56601">
    <property type="entry name" value="beta-lactamase/transpeptidase-like"/>
    <property type="match status" value="1"/>
</dbReference>
<name>A0A2T0X493_9RHOB</name>
<evidence type="ECO:0000256" key="1">
    <source>
        <dbReference type="ARBA" id="ARBA00006096"/>
    </source>
</evidence>
<dbReference type="EMBL" id="PVTT01000002">
    <property type="protein sequence ID" value="PRY93760.1"/>
    <property type="molecule type" value="Genomic_DNA"/>
</dbReference>
<dbReference type="AlphaFoldDB" id="A0A2T0X493"/>
<keyword evidence="6" id="KW-1185">Reference proteome</keyword>
<dbReference type="GO" id="GO:0000270">
    <property type="term" value="P:peptidoglycan metabolic process"/>
    <property type="evidence" value="ECO:0007669"/>
    <property type="project" value="TreeGrafter"/>
</dbReference>
<keyword evidence="5" id="KW-0645">Protease</keyword>
<reference evidence="5 6" key="1">
    <citation type="submission" date="2018-03" db="EMBL/GenBank/DDBJ databases">
        <title>Genomic Encyclopedia of Archaeal and Bacterial Type Strains, Phase II (KMG-II): from individual species to whole genera.</title>
        <authorList>
            <person name="Goeker M."/>
        </authorList>
    </citation>
    <scope>NUCLEOTIDE SEQUENCE [LARGE SCALE GENOMIC DNA]</scope>
    <source>
        <strain evidence="5 6">DSM 29318</strain>
    </source>
</reference>
<dbReference type="InterPro" id="IPR012338">
    <property type="entry name" value="Beta-lactam/transpept-like"/>
</dbReference>
<organism evidence="5 6">
    <name type="scientific">Hasllibacter halocynthiae</name>
    <dbReference type="NCBI Taxonomy" id="595589"/>
    <lineage>
        <taxon>Bacteria</taxon>
        <taxon>Pseudomonadati</taxon>
        <taxon>Pseudomonadota</taxon>
        <taxon>Alphaproteobacteria</taxon>
        <taxon>Rhodobacterales</taxon>
        <taxon>Roseobacteraceae</taxon>
        <taxon>Hasllibacter</taxon>
    </lineage>
</organism>
<evidence type="ECO:0000256" key="3">
    <source>
        <dbReference type="SAM" id="MobiDB-lite"/>
    </source>
</evidence>
<evidence type="ECO:0000256" key="4">
    <source>
        <dbReference type="SAM" id="SignalP"/>
    </source>
</evidence>
<keyword evidence="5" id="KW-0121">Carboxypeptidase</keyword>
<dbReference type="InterPro" id="IPR006311">
    <property type="entry name" value="TAT_signal"/>
</dbReference>
<gene>
    <name evidence="5" type="ORF">BCF33_2644</name>
</gene>
<dbReference type="Gene3D" id="3.40.710.10">
    <property type="entry name" value="DD-peptidase/beta-lactamase superfamily"/>
    <property type="match status" value="2"/>
</dbReference>
<dbReference type="GO" id="GO:0004185">
    <property type="term" value="F:serine-type carboxypeptidase activity"/>
    <property type="evidence" value="ECO:0007669"/>
    <property type="project" value="InterPro"/>
</dbReference>
<dbReference type="PANTHER" id="PTHR30023">
    <property type="entry name" value="D-ALANYL-D-ALANINE CARBOXYPEPTIDASE"/>
    <property type="match status" value="1"/>
</dbReference>
<dbReference type="NCBIfam" id="TIGR00666">
    <property type="entry name" value="PBP4"/>
    <property type="match status" value="1"/>
</dbReference>
<dbReference type="Proteomes" id="UP000238801">
    <property type="component" value="Unassembled WGS sequence"/>
</dbReference>
<protein>
    <submittedName>
        <fullName evidence="5">D-alanyl-D-alanine carboxypeptidase/D-alanyl-D-alanine-endopeptidase (Penicillin-binding protein 4)</fullName>
    </submittedName>
</protein>
<sequence>MTRTFHRRAVLGLLAGGAAGAAFAQPRATPRPRPRPGGAGVLADAGPRPAPRPAIPTADELIARANLSGRVGFAAVDMETGTMLESRDPMRGMPPASSMKALTAAYAADRLGLDHRFETRLVATGPVEGGVLRGDLILAGGGDPVLGTGGLRALAEDLRAAGVTEVEGAFRVFDGALPVVGPVDPDQPEHLGYNPTVSGLMLNFGRVHFSWERTGGGYDVQMDARGGGAVPEVASSRMEVVDRAGPVYTYRDVDGIDAWTVARGQLGGGGSRWLPVRNPARYAGDVFRTLAGDAGIELPRAGVAVEAPVGAALATLRSPPLREIASDMLRYSTNATAEVLGLNATLAGGRAVSSLLASGGSMAAWAGPTLGMRRLAAWDHSGLNVESDVRAGEMAEAMRRMPEEVAALLYPFPLRGPGGGRYEVQPVDVRAKTGTLNFVSALAGRAMPPRGRPIAFAIFVADEERRAAAAARGEERPAGSRTYVARARVLQSQLIERWAKVYG</sequence>
<comment type="similarity">
    <text evidence="1">Belongs to the peptidase S13 family.</text>
</comment>
<accession>A0A2T0X493</accession>
<evidence type="ECO:0000256" key="2">
    <source>
        <dbReference type="ARBA" id="ARBA00022801"/>
    </source>
</evidence>
<evidence type="ECO:0000313" key="6">
    <source>
        <dbReference type="Proteomes" id="UP000238801"/>
    </source>
</evidence>
<dbReference type="Gene3D" id="3.50.80.20">
    <property type="entry name" value="D-Ala-D-Ala carboxypeptidase C, peptidase S13"/>
    <property type="match status" value="1"/>
</dbReference>
<comment type="caution">
    <text evidence="5">The sequence shown here is derived from an EMBL/GenBank/DDBJ whole genome shotgun (WGS) entry which is preliminary data.</text>
</comment>
<feature type="chain" id="PRO_5015535263" evidence="4">
    <location>
        <begin position="25"/>
        <end position="503"/>
    </location>
</feature>
<feature type="signal peptide" evidence="4">
    <location>
        <begin position="1"/>
        <end position="24"/>
    </location>
</feature>